<sequence length="93" mass="10186">MKAGNLAAGTWLAMHYAEDYPGLLQKESDAGDPSAMFLVGRALMRAQHPERYLKIDRSLTPQQLHEKGLELVRKAAANGSQEALLFLVNHGGI</sequence>
<dbReference type="EMBL" id="JAVIZN010000003">
    <property type="protein sequence ID" value="MDR6208159.1"/>
    <property type="molecule type" value="Genomic_DNA"/>
</dbReference>
<gene>
    <name evidence="1" type="ORF">QF025_006960</name>
</gene>
<name>A0ABD5CS43_9BURK</name>
<dbReference type="RefSeq" id="WP_310035628.1">
    <property type="nucleotide sequence ID" value="NZ_JAVIZN010000003.1"/>
</dbReference>
<accession>A0ABD5CS43</accession>
<dbReference type="InterPro" id="IPR011990">
    <property type="entry name" value="TPR-like_helical_dom_sf"/>
</dbReference>
<proteinExistence type="predicted"/>
<organism evidence="1 2">
    <name type="scientific">Paraburkholderia graminis</name>
    <dbReference type="NCBI Taxonomy" id="60548"/>
    <lineage>
        <taxon>Bacteria</taxon>
        <taxon>Pseudomonadati</taxon>
        <taxon>Pseudomonadota</taxon>
        <taxon>Betaproteobacteria</taxon>
        <taxon>Burkholderiales</taxon>
        <taxon>Burkholderiaceae</taxon>
        <taxon>Paraburkholderia</taxon>
    </lineage>
</organism>
<dbReference type="AlphaFoldDB" id="A0ABD5CS43"/>
<comment type="caution">
    <text evidence="1">The sequence shown here is derived from an EMBL/GenBank/DDBJ whole genome shotgun (WGS) entry which is preliminary data.</text>
</comment>
<evidence type="ECO:0000313" key="1">
    <source>
        <dbReference type="EMBL" id="MDR6208159.1"/>
    </source>
</evidence>
<protein>
    <submittedName>
        <fullName evidence="1">TPR repeat protein</fullName>
    </submittedName>
</protein>
<reference evidence="1 2" key="1">
    <citation type="submission" date="2023-08" db="EMBL/GenBank/DDBJ databases">
        <title>Genome sequencing of plant associated microbes to promote plant fitness in Sorghum bicolor and Oryza sativa.</title>
        <authorList>
            <person name="Coleman-Derr D."/>
        </authorList>
    </citation>
    <scope>NUCLEOTIDE SEQUENCE [LARGE SCALE GENOMIC DNA]</scope>
    <source>
        <strain evidence="1 2">SLBN-33</strain>
    </source>
</reference>
<evidence type="ECO:0000313" key="2">
    <source>
        <dbReference type="Proteomes" id="UP001245184"/>
    </source>
</evidence>
<dbReference type="Gene3D" id="1.25.40.10">
    <property type="entry name" value="Tetratricopeptide repeat domain"/>
    <property type="match status" value="1"/>
</dbReference>
<dbReference type="Proteomes" id="UP001245184">
    <property type="component" value="Unassembled WGS sequence"/>
</dbReference>